<dbReference type="RefSeq" id="WP_344169333.1">
    <property type="nucleotide sequence ID" value="NZ_BAAABV010000031.1"/>
</dbReference>
<feature type="DNA-binding region" description="OmpR/PhoB-type" evidence="6">
    <location>
        <begin position="1"/>
        <end position="100"/>
    </location>
</feature>
<evidence type="ECO:0000259" key="7">
    <source>
        <dbReference type="PROSITE" id="PS51755"/>
    </source>
</evidence>
<dbReference type="SUPFAM" id="SSF46894">
    <property type="entry name" value="C-terminal effector domain of the bipartite response regulators"/>
    <property type="match status" value="1"/>
</dbReference>
<feature type="domain" description="OmpR/PhoB-type" evidence="7">
    <location>
        <begin position="1"/>
        <end position="100"/>
    </location>
</feature>
<dbReference type="Proteomes" id="UP001501867">
    <property type="component" value="Unassembled WGS sequence"/>
</dbReference>
<keyword evidence="2" id="KW-0902">Two-component regulatory system</keyword>
<proteinExistence type="inferred from homology"/>
<evidence type="ECO:0000313" key="8">
    <source>
        <dbReference type="EMBL" id="GAA0322901.1"/>
    </source>
</evidence>
<keyword evidence="9" id="KW-1185">Reference proteome</keyword>
<dbReference type="EMBL" id="BAAABV010000031">
    <property type="protein sequence ID" value="GAA0322901.1"/>
    <property type="molecule type" value="Genomic_DNA"/>
</dbReference>
<evidence type="ECO:0000256" key="6">
    <source>
        <dbReference type="PROSITE-ProRule" id="PRU01091"/>
    </source>
</evidence>
<dbReference type="PROSITE" id="PS51755">
    <property type="entry name" value="OMPR_PHOB"/>
    <property type="match status" value="1"/>
</dbReference>
<evidence type="ECO:0000313" key="9">
    <source>
        <dbReference type="Proteomes" id="UP001501867"/>
    </source>
</evidence>
<dbReference type="InterPro" id="IPR011990">
    <property type="entry name" value="TPR-like_helical_dom_sf"/>
</dbReference>
<dbReference type="Gene3D" id="1.10.10.10">
    <property type="entry name" value="Winged helix-like DNA-binding domain superfamily/Winged helix DNA-binding domain"/>
    <property type="match status" value="1"/>
</dbReference>
<reference evidence="9" key="1">
    <citation type="journal article" date="2019" name="Int. J. Syst. Evol. Microbiol.">
        <title>The Global Catalogue of Microorganisms (GCM) 10K type strain sequencing project: providing services to taxonomists for standard genome sequencing and annotation.</title>
        <authorList>
            <consortium name="The Broad Institute Genomics Platform"/>
            <consortium name="The Broad Institute Genome Sequencing Center for Infectious Disease"/>
            <person name="Wu L."/>
            <person name="Ma J."/>
        </authorList>
    </citation>
    <scope>NUCLEOTIDE SEQUENCE [LARGE SCALE GENOMIC DNA]</scope>
    <source>
        <strain evidence="9">JCM 4505</strain>
    </source>
</reference>
<comment type="similarity">
    <text evidence="1">Belongs to the AfsR/DnrI/RedD regulatory family.</text>
</comment>
<sequence>MDIEVLGTPRVTENGVPITAPTAASRHVLAALAACPDRLVPVCVLADELTRHTPPEDSRAVLHTAVRRLRERFAEALGAGSVRTPETVLCARPGGYLLDTGGGRCDVREFEREAGAGYRAMGRGDFAQAALRLRRALDLWTGPALDGIDAGTWLRGRTASLEADRLTVLGQWVEAELALGHHGELLLELAGLRGAGGQRPDGAYLAALRRAEARVTTLRAALPAPGIPLAGAVRR</sequence>
<dbReference type="InterPro" id="IPR016032">
    <property type="entry name" value="Sig_transdc_resp-reg_C-effctor"/>
</dbReference>
<keyword evidence="4 6" id="KW-0238">DNA-binding</keyword>
<evidence type="ECO:0000256" key="2">
    <source>
        <dbReference type="ARBA" id="ARBA00023012"/>
    </source>
</evidence>
<accession>A0ABP3FR13</accession>
<evidence type="ECO:0000256" key="3">
    <source>
        <dbReference type="ARBA" id="ARBA00023015"/>
    </source>
</evidence>
<dbReference type="InterPro" id="IPR001867">
    <property type="entry name" value="OmpR/PhoB-type_DNA-bd"/>
</dbReference>
<evidence type="ECO:0000256" key="4">
    <source>
        <dbReference type="ARBA" id="ARBA00023125"/>
    </source>
</evidence>
<comment type="caution">
    <text evidence="8">The sequence shown here is derived from an EMBL/GenBank/DDBJ whole genome shotgun (WGS) entry which is preliminary data.</text>
</comment>
<dbReference type="InterPro" id="IPR005158">
    <property type="entry name" value="BTAD"/>
</dbReference>
<name>A0ABP3FR13_9ACTN</name>
<keyword evidence="5" id="KW-0804">Transcription</keyword>
<dbReference type="InterPro" id="IPR036388">
    <property type="entry name" value="WH-like_DNA-bd_sf"/>
</dbReference>
<protein>
    <recommendedName>
        <fullName evidence="7">OmpR/PhoB-type domain-containing protein</fullName>
    </recommendedName>
</protein>
<dbReference type="SMART" id="SM00862">
    <property type="entry name" value="Trans_reg_C"/>
    <property type="match status" value="1"/>
</dbReference>
<evidence type="ECO:0000256" key="5">
    <source>
        <dbReference type="ARBA" id="ARBA00023163"/>
    </source>
</evidence>
<dbReference type="PANTHER" id="PTHR35807:SF1">
    <property type="entry name" value="TRANSCRIPTIONAL REGULATOR REDD"/>
    <property type="match status" value="1"/>
</dbReference>
<dbReference type="Pfam" id="PF03704">
    <property type="entry name" value="BTAD"/>
    <property type="match status" value="1"/>
</dbReference>
<dbReference type="SUPFAM" id="SSF48452">
    <property type="entry name" value="TPR-like"/>
    <property type="match status" value="1"/>
</dbReference>
<gene>
    <name evidence="8" type="ORF">GCM10010302_72550</name>
</gene>
<organism evidence="8 9">
    <name type="scientific">Streptomyces polychromogenes</name>
    <dbReference type="NCBI Taxonomy" id="67342"/>
    <lineage>
        <taxon>Bacteria</taxon>
        <taxon>Bacillati</taxon>
        <taxon>Actinomycetota</taxon>
        <taxon>Actinomycetes</taxon>
        <taxon>Kitasatosporales</taxon>
        <taxon>Streptomycetaceae</taxon>
        <taxon>Streptomyces</taxon>
    </lineage>
</organism>
<dbReference type="Gene3D" id="1.25.40.10">
    <property type="entry name" value="Tetratricopeptide repeat domain"/>
    <property type="match status" value="1"/>
</dbReference>
<dbReference type="PANTHER" id="PTHR35807">
    <property type="entry name" value="TRANSCRIPTIONAL REGULATOR REDD-RELATED"/>
    <property type="match status" value="1"/>
</dbReference>
<keyword evidence="3" id="KW-0805">Transcription regulation</keyword>
<dbReference type="SMART" id="SM01043">
    <property type="entry name" value="BTAD"/>
    <property type="match status" value="1"/>
</dbReference>
<evidence type="ECO:0000256" key="1">
    <source>
        <dbReference type="ARBA" id="ARBA00005820"/>
    </source>
</evidence>
<dbReference type="InterPro" id="IPR051677">
    <property type="entry name" value="AfsR-DnrI-RedD_regulator"/>
</dbReference>